<dbReference type="SMART" id="SM00903">
    <property type="entry name" value="Flavin_Reduct"/>
    <property type="match status" value="1"/>
</dbReference>
<evidence type="ECO:0000256" key="1">
    <source>
        <dbReference type="ARBA" id="ARBA00008898"/>
    </source>
</evidence>
<dbReference type="InterPro" id="IPR050268">
    <property type="entry name" value="NADH-dep_flavin_reductase"/>
</dbReference>
<name>A0A3M2L0P7_9NOCA</name>
<dbReference type="EMBL" id="RFFH01000007">
    <property type="protein sequence ID" value="RMI31299.1"/>
    <property type="molecule type" value="Genomic_DNA"/>
</dbReference>
<feature type="domain" description="Flavin reductase like" evidence="3">
    <location>
        <begin position="15"/>
        <end position="162"/>
    </location>
</feature>
<evidence type="ECO:0000313" key="4">
    <source>
        <dbReference type="EMBL" id="RMI31299.1"/>
    </source>
</evidence>
<accession>A0A3M2L0P7</accession>
<evidence type="ECO:0000259" key="3">
    <source>
        <dbReference type="SMART" id="SM00903"/>
    </source>
</evidence>
<dbReference type="Proteomes" id="UP000279275">
    <property type="component" value="Unassembled WGS sequence"/>
</dbReference>
<sequence length="167" mass="17701">MRPNDRRSSAFDALMALGDTPMWVVTTADGVRRAGCLVGFATQISIEPRRFLVGLSKANYTYTVAQHSEHLAVHLLAPEGVALAQLFGSETGHAIDKFGHCEWHTGPNSMPILVGAAGWFVGRIVGSHDLGDHVGFLLAVTAAAGPDDGARALRYHDVAMLQAGTAP</sequence>
<dbReference type="SUPFAM" id="SSF50475">
    <property type="entry name" value="FMN-binding split barrel"/>
    <property type="match status" value="1"/>
</dbReference>
<gene>
    <name evidence="4" type="ORF">EBN03_18215</name>
</gene>
<protein>
    <submittedName>
        <fullName evidence="4">Flavin reductase</fullName>
    </submittedName>
</protein>
<dbReference type="InterPro" id="IPR012349">
    <property type="entry name" value="Split_barrel_FMN-bd"/>
</dbReference>
<evidence type="ECO:0000313" key="5">
    <source>
        <dbReference type="Proteomes" id="UP000279275"/>
    </source>
</evidence>
<dbReference type="Gene3D" id="2.30.110.10">
    <property type="entry name" value="Electron Transport, Fmn-binding Protein, Chain A"/>
    <property type="match status" value="1"/>
</dbReference>
<reference evidence="4 5" key="1">
    <citation type="submission" date="2018-10" db="EMBL/GenBank/DDBJ databases">
        <title>Isolation from cow dung.</title>
        <authorList>
            <person name="Ling L."/>
        </authorList>
    </citation>
    <scope>NUCLEOTIDE SEQUENCE [LARGE SCALE GENOMIC DNA]</scope>
    <source>
        <strain evidence="4 5">NEAU-LL90</strain>
    </source>
</reference>
<dbReference type="AlphaFoldDB" id="A0A3M2L0P7"/>
<dbReference type="PANTHER" id="PTHR30466:SF15">
    <property type="entry name" value="POSSIBLE OXIDOREDUCTASE"/>
    <property type="match status" value="1"/>
</dbReference>
<organism evidence="4 5">
    <name type="scientific">Nocardia stercoris</name>
    <dbReference type="NCBI Taxonomy" id="2483361"/>
    <lineage>
        <taxon>Bacteria</taxon>
        <taxon>Bacillati</taxon>
        <taxon>Actinomycetota</taxon>
        <taxon>Actinomycetes</taxon>
        <taxon>Mycobacteriales</taxon>
        <taxon>Nocardiaceae</taxon>
        <taxon>Nocardia</taxon>
    </lineage>
</organism>
<keyword evidence="2" id="KW-0560">Oxidoreductase</keyword>
<evidence type="ECO:0000256" key="2">
    <source>
        <dbReference type="ARBA" id="ARBA00023002"/>
    </source>
</evidence>
<comment type="caution">
    <text evidence="4">The sequence shown here is derived from an EMBL/GenBank/DDBJ whole genome shotgun (WGS) entry which is preliminary data.</text>
</comment>
<dbReference type="GO" id="GO:0042602">
    <property type="term" value="F:riboflavin reductase (NADPH) activity"/>
    <property type="evidence" value="ECO:0007669"/>
    <property type="project" value="TreeGrafter"/>
</dbReference>
<dbReference type="GO" id="GO:0010181">
    <property type="term" value="F:FMN binding"/>
    <property type="evidence" value="ECO:0007669"/>
    <property type="project" value="InterPro"/>
</dbReference>
<comment type="similarity">
    <text evidence="1">Belongs to the non-flavoprotein flavin reductase family.</text>
</comment>
<dbReference type="InterPro" id="IPR002563">
    <property type="entry name" value="Flavin_Rdtase-like_dom"/>
</dbReference>
<dbReference type="OrthoDB" id="3176898at2"/>
<dbReference type="RefSeq" id="WP_122189249.1">
    <property type="nucleotide sequence ID" value="NZ_RFFH01000007.1"/>
</dbReference>
<proteinExistence type="inferred from homology"/>
<keyword evidence="5" id="KW-1185">Reference proteome</keyword>
<dbReference type="Pfam" id="PF01613">
    <property type="entry name" value="Flavin_Reduct"/>
    <property type="match status" value="1"/>
</dbReference>
<dbReference type="PANTHER" id="PTHR30466">
    <property type="entry name" value="FLAVIN REDUCTASE"/>
    <property type="match status" value="1"/>
</dbReference>